<dbReference type="AlphaFoldDB" id="A0A6I8RZS7"/>
<proteinExistence type="inferred from homology"/>
<organism evidence="3">
    <name type="scientific">Xenopus tropicalis</name>
    <name type="common">Western clawed frog</name>
    <name type="synonym">Silurana tropicalis</name>
    <dbReference type="NCBI Taxonomy" id="8364"/>
    <lineage>
        <taxon>Eukaryota</taxon>
        <taxon>Metazoa</taxon>
        <taxon>Chordata</taxon>
        <taxon>Craniata</taxon>
        <taxon>Vertebrata</taxon>
        <taxon>Euteleostomi</taxon>
        <taxon>Amphibia</taxon>
        <taxon>Batrachia</taxon>
        <taxon>Anura</taxon>
        <taxon>Pipoidea</taxon>
        <taxon>Pipidae</taxon>
        <taxon>Xenopodinae</taxon>
        <taxon>Xenopus</taxon>
        <taxon>Silurana</taxon>
    </lineage>
</organism>
<evidence type="ECO:0000256" key="1">
    <source>
        <dbReference type="ARBA" id="ARBA00024347"/>
    </source>
</evidence>
<reference evidence="3" key="2">
    <citation type="submission" date="2020-05" db="UniProtKB">
        <authorList>
            <consortium name="Ensembl"/>
        </authorList>
    </citation>
    <scope>IDENTIFICATION</scope>
</reference>
<dbReference type="GO" id="GO:0003950">
    <property type="term" value="F:NAD+ poly-ADP-ribosyltransferase activity"/>
    <property type="evidence" value="ECO:0007669"/>
    <property type="project" value="InterPro"/>
</dbReference>
<name>A0A6I8RZS7_XENTR</name>
<protein>
    <recommendedName>
        <fullName evidence="2">PARP catalytic domain-containing protein</fullName>
    </recommendedName>
</protein>
<dbReference type="Bgee" id="ENSXETG00000032410">
    <property type="expression patterns" value="Expressed in skeletal muscle tissue and 1 other cell type or tissue"/>
</dbReference>
<dbReference type="InterPro" id="IPR012317">
    <property type="entry name" value="Poly(ADP-ribose)pol_cat_dom"/>
</dbReference>
<dbReference type="InParanoid" id="A0A6I8RZS7"/>
<dbReference type="Pfam" id="PF00644">
    <property type="entry name" value="PARP"/>
    <property type="match status" value="1"/>
</dbReference>
<sequence>MYKNQNLSRSKTSEGCCCTVKMAYFGEKIWREEHLPYFQECILQSNDQPHDGNIYAMYHGTTLVAAKQIIKHGFEQSADGMLGRGVYVSRDIDKAARYPLEDKSKQVVLKLRVNVGKVKMINYQGHPLQKIWHDHGYDTAWVPASCGMVQSQLEEDCIWDPKRIKVVGIAKARQCHITDLLFLVEIYRK</sequence>
<reference evidence="3" key="1">
    <citation type="journal article" date="2010" name="Science">
        <title>The genome of the Western clawed frog Xenopus tropicalis.</title>
        <authorList>
            <person name="Hellsten U."/>
            <person name="Harland R.M."/>
            <person name="Gilchrist M.J."/>
            <person name="Hendrix D."/>
            <person name="Jurka J."/>
            <person name="Kapitonov V."/>
            <person name="Ovcharenko I."/>
            <person name="Putnam N.H."/>
            <person name="Shu S."/>
            <person name="Taher L."/>
            <person name="Blitz I.L."/>
            <person name="Blumberg B."/>
            <person name="Dichmann D.S."/>
            <person name="Dubchak I."/>
            <person name="Amaya E."/>
            <person name="Detter J.C."/>
            <person name="Fletcher R."/>
            <person name="Gerhard D.S."/>
            <person name="Goodstein D."/>
            <person name="Graves T."/>
            <person name="Grigoriev I.V."/>
            <person name="Grimwood J."/>
            <person name="Kawashima T."/>
            <person name="Lindquist E."/>
            <person name="Lucas S.M."/>
            <person name="Mead P.E."/>
            <person name="Mitros T."/>
            <person name="Ogino H."/>
            <person name="Ohta Y."/>
            <person name="Poliakov A.V."/>
            <person name="Pollet N."/>
            <person name="Robert J."/>
            <person name="Salamov A."/>
            <person name="Sater A.K."/>
            <person name="Schmutz J."/>
            <person name="Terry A."/>
            <person name="Vize P.D."/>
            <person name="Warren W.C."/>
            <person name="Wells D."/>
            <person name="Wills A."/>
            <person name="Wilson R.K."/>
            <person name="Zimmerman L.B."/>
            <person name="Zorn A.M."/>
            <person name="Grainger R."/>
            <person name="Grammer T."/>
            <person name="Khokha M.K."/>
            <person name="Richardson P.M."/>
            <person name="Rokhsar D.S."/>
        </authorList>
    </citation>
    <scope>NUCLEOTIDE SEQUENCE [LARGE SCALE GENOMIC DNA]</scope>
    <source>
        <strain evidence="3">Nigerian</strain>
    </source>
</reference>
<evidence type="ECO:0000259" key="2">
    <source>
        <dbReference type="Pfam" id="PF00644"/>
    </source>
</evidence>
<comment type="similarity">
    <text evidence="1">Belongs to the ARTD/PARP family.</text>
</comment>
<dbReference type="SUPFAM" id="SSF56399">
    <property type="entry name" value="ADP-ribosylation"/>
    <property type="match status" value="1"/>
</dbReference>
<dbReference type="GeneTree" id="ENSGT00940000163496"/>
<dbReference type="PANTHER" id="PTHR36542:SF2">
    <property type="entry name" value="GIG2-LIKE PROTEIN DRED-RELATED"/>
    <property type="match status" value="1"/>
</dbReference>
<feature type="domain" description="PARP catalytic" evidence="2">
    <location>
        <begin position="51"/>
        <end position="125"/>
    </location>
</feature>
<evidence type="ECO:0000313" key="3">
    <source>
        <dbReference type="Ensembl" id="ENSXETP00000086673"/>
    </source>
</evidence>
<accession>A0A6I8RZS7</accession>
<dbReference type="Gene3D" id="3.90.175.10">
    <property type="entry name" value="Diphtheria Toxin, domain 1"/>
    <property type="match status" value="1"/>
</dbReference>
<dbReference type="Ensembl" id="ENSXETT00000084852">
    <property type="protein sequence ID" value="ENSXETP00000086673"/>
    <property type="gene ID" value="ENSXETG00000032410"/>
</dbReference>
<dbReference type="PANTHER" id="PTHR36542">
    <property type="entry name" value="GIG2-LIKE PROTEIN DRED-RELATED"/>
    <property type="match status" value="1"/>
</dbReference>